<feature type="transmembrane region" description="Helical" evidence="6">
    <location>
        <begin position="379"/>
        <end position="398"/>
    </location>
</feature>
<proteinExistence type="predicted"/>
<dbReference type="GO" id="GO:0005886">
    <property type="term" value="C:plasma membrane"/>
    <property type="evidence" value="ECO:0007669"/>
    <property type="project" value="UniProtKB-SubCell"/>
</dbReference>
<keyword evidence="2" id="KW-1003">Cell membrane</keyword>
<gene>
    <name evidence="8" type="ORF">SAMN02982931_00487</name>
</gene>
<protein>
    <submittedName>
        <fullName evidence="8">Putative ABC transport system permease protein</fullName>
    </submittedName>
</protein>
<feature type="domain" description="ABC3 transporter permease C-terminal" evidence="7">
    <location>
        <begin position="289"/>
        <end position="406"/>
    </location>
</feature>
<dbReference type="OrthoDB" id="9775544at2"/>
<keyword evidence="5 6" id="KW-0472">Membrane</keyword>
<feature type="transmembrane region" description="Helical" evidence="6">
    <location>
        <begin position="742"/>
        <end position="766"/>
    </location>
</feature>
<reference evidence="8 9" key="1">
    <citation type="submission" date="2016-10" db="EMBL/GenBank/DDBJ databases">
        <authorList>
            <person name="de Groot N.N."/>
        </authorList>
    </citation>
    <scope>NUCLEOTIDE SEQUENCE [LARGE SCALE GENOMIC DNA]</scope>
    <source>
        <strain evidence="8 9">ATCC 35022</strain>
    </source>
</reference>
<feature type="transmembrane region" description="Helical" evidence="6">
    <location>
        <begin position="285"/>
        <end position="309"/>
    </location>
</feature>
<feature type="transmembrane region" description="Helical" evidence="6">
    <location>
        <begin position="424"/>
        <end position="445"/>
    </location>
</feature>
<comment type="subcellular location">
    <subcellularLocation>
        <location evidence="1">Cell membrane</location>
        <topology evidence="1">Multi-pass membrane protein</topology>
    </subcellularLocation>
</comment>
<dbReference type="Pfam" id="PF02687">
    <property type="entry name" value="FtsX"/>
    <property type="match status" value="2"/>
</dbReference>
<evidence type="ECO:0000256" key="4">
    <source>
        <dbReference type="ARBA" id="ARBA00022989"/>
    </source>
</evidence>
<dbReference type="AlphaFoldDB" id="A0A1G6ADN1"/>
<dbReference type="RefSeq" id="WP_090874599.1">
    <property type="nucleotide sequence ID" value="NZ_FMXQ01000001.1"/>
</dbReference>
<accession>A0A1G6ADN1</accession>
<dbReference type="PANTHER" id="PTHR30287:SF1">
    <property type="entry name" value="INNER MEMBRANE PROTEIN"/>
    <property type="match status" value="1"/>
</dbReference>
<evidence type="ECO:0000256" key="3">
    <source>
        <dbReference type="ARBA" id="ARBA00022692"/>
    </source>
</evidence>
<sequence>MASATTDALAAQGSLARTPANRPGLRVASRFAVRELRGGLRGFGVFLACIILGVATIAGVGSVARGMTDGLAREGQAILGGDLSVRLIQYQATEEERAYFESLGAVSEVATLRAIARGLDGESPALVELKAIDNAYPLVGTLDVEGGGDLASLLAESDGMFGAVAEAEFLTRADVAVGDVLKLGEAEIVLRGVIAKEPDRLSDGFSFGPRLMVSQDVLGATELVQPGSLANWNYRILLSGRPGDGAVTEAAESIPEAFPDAAWRVRTRAEAAPSLNTNIRRFAEFLTLIGLTALVVGGVGVANAVSSYLEGKRDVIATLKCLGAPAELPVVVYLIEIMIIAGVGIAVGLGLGAAIPFIAGPLLSGFVPVDIAGLYPIDLLMAAVYGFLTAFAFALYPLGRTRQVSPSALFRDSVAPIQKRPPTVYLVAVAVALLVLAGLAIGLAFDRRIAAVFVGGAAAAFVMLRFVALGVTALARRAPRVRSTSVRLAIGNIHRPGALTPAIVMSLGLGLTLLVSLVLIDGNFRRELFGTIPKTAPSFFFLDIQGPEADALRTFVAENEPDAELEMQPMLRGRITQLAGIPAEEAEIDPEARWVLRGDRGITYSATQPDNNDLTAGEWWPADYDGPPLVSFGAEIAEELRIGIGDSITVNVLGREITAEITSLRTINWQSLSMNSVMIFSPNALRGAPFTSLATLAYPDGGTDEQELAFLKGVVDALPAITVIRVKEALETATDIVSQIGWAVRGASAVTLLASMLVLGGAFAAGSRRRVHDAVVLKTLGATRGKLIGAFALEFLLLGAATAIFGLVAGSIAAWFVLGAIMDVPFAFLPVPALGAAALALVLTLVFGLAGTWRVLGQKAAPVLRNL</sequence>
<dbReference type="STRING" id="665467.SAMN02982931_00487"/>
<dbReference type="EMBL" id="FMXQ01000001">
    <property type="protein sequence ID" value="SDB06534.1"/>
    <property type="molecule type" value="Genomic_DNA"/>
</dbReference>
<dbReference type="Proteomes" id="UP000199071">
    <property type="component" value="Unassembled WGS sequence"/>
</dbReference>
<evidence type="ECO:0000256" key="6">
    <source>
        <dbReference type="SAM" id="Phobius"/>
    </source>
</evidence>
<keyword evidence="3 6" id="KW-0812">Transmembrane</keyword>
<evidence type="ECO:0000259" key="7">
    <source>
        <dbReference type="Pfam" id="PF02687"/>
    </source>
</evidence>
<keyword evidence="9" id="KW-1185">Reference proteome</keyword>
<evidence type="ECO:0000313" key="9">
    <source>
        <dbReference type="Proteomes" id="UP000199071"/>
    </source>
</evidence>
<feature type="transmembrane region" description="Helical" evidence="6">
    <location>
        <begin position="824"/>
        <end position="850"/>
    </location>
</feature>
<name>A0A1G6ADN1_9HYPH</name>
<feature type="transmembrane region" description="Helical" evidence="6">
    <location>
        <begin position="451"/>
        <end position="475"/>
    </location>
</feature>
<evidence type="ECO:0000256" key="2">
    <source>
        <dbReference type="ARBA" id="ARBA00022475"/>
    </source>
</evidence>
<dbReference type="InterPro" id="IPR003838">
    <property type="entry name" value="ABC3_permease_C"/>
</dbReference>
<feature type="transmembrane region" description="Helical" evidence="6">
    <location>
        <begin position="496"/>
        <end position="520"/>
    </location>
</feature>
<feature type="transmembrane region" description="Helical" evidence="6">
    <location>
        <begin position="43"/>
        <end position="64"/>
    </location>
</feature>
<feature type="transmembrane region" description="Helical" evidence="6">
    <location>
        <begin position="330"/>
        <end position="359"/>
    </location>
</feature>
<evidence type="ECO:0000313" key="8">
    <source>
        <dbReference type="EMBL" id="SDB06534.1"/>
    </source>
</evidence>
<evidence type="ECO:0000256" key="5">
    <source>
        <dbReference type="ARBA" id="ARBA00023136"/>
    </source>
</evidence>
<organism evidence="8 9">
    <name type="scientific">Bauldia litoralis</name>
    <dbReference type="NCBI Taxonomy" id="665467"/>
    <lineage>
        <taxon>Bacteria</taxon>
        <taxon>Pseudomonadati</taxon>
        <taxon>Pseudomonadota</taxon>
        <taxon>Alphaproteobacteria</taxon>
        <taxon>Hyphomicrobiales</taxon>
        <taxon>Kaistiaceae</taxon>
        <taxon>Bauldia</taxon>
    </lineage>
</organism>
<dbReference type="InterPro" id="IPR038766">
    <property type="entry name" value="Membrane_comp_ABC_pdt"/>
</dbReference>
<keyword evidence="4 6" id="KW-1133">Transmembrane helix</keyword>
<feature type="transmembrane region" description="Helical" evidence="6">
    <location>
        <begin position="787"/>
        <end position="818"/>
    </location>
</feature>
<evidence type="ECO:0000256" key="1">
    <source>
        <dbReference type="ARBA" id="ARBA00004651"/>
    </source>
</evidence>
<feature type="domain" description="ABC3 transporter permease C-terminal" evidence="7">
    <location>
        <begin position="747"/>
        <end position="858"/>
    </location>
</feature>
<dbReference type="PANTHER" id="PTHR30287">
    <property type="entry name" value="MEMBRANE COMPONENT OF PREDICTED ABC SUPERFAMILY METABOLITE UPTAKE TRANSPORTER"/>
    <property type="match status" value="1"/>
</dbReference>